<name>W9CPL9_SCLBF</name>
<keyword evidence="8" id="KW-1015">Disulfide bond</keyword>
<dbReference type="GO" id="GO:0045490">
    <property type="term" value="P:pectin catabolic process"/>
    <property type="evidence" value="ECO:0007669"/>
    <property type="project" value="TreeGrafter"/>
</dbReference>
<protein>
    <recommendedName>
        <fullName evidence="3">endo-polygalacturonase</fullName>
        <ecNumber evidence="3">3.2.1.15</ecNumber>
    </recommendedName>
</protein>
<feature type="signal peptide" evidence="13">
    <location>
        <begin position="1"/>
        <end position="19"/>
    </location>
</feature>
<evidence type="ECO:0000256" key="8">
    <source>
        <dbReference type="ARBA" id="ARBA00023157"/>
    </source>
</evidence>
<gene>
    <name evidence="14" type="ORF">SBOR_1659</name>
</gene>
<dbReference type="Pfam" id="PF00295">
    <property type="entry name" value="Glyco_hydro_28"/>
    <property type="match status" value="2"/>
</dbReference>
<keyword evidence="5 13" id="KW-0732">Signal</keyword>
<keyword evidence="15" id="KW-1185">Reference proteome</keyword>
<keyword evidence="9 12" id="KW-0326">Glycosidase</keyword>
<organism evidence="14 15">
    <name type="scientific">Sclerotinia borealis (strain F-4128)</name>
    <dbReference type="NCBI Taxonomy" id="1432307"/>
    <lineage>
        <taxon>Eukaryota</taxon>
        <taxon>Fungi</taxon>
        <taxon>Dikarya</taxon>
        <taxon>Ascomycota</taxon>
        <taxon>Pezizomycotina</taxon>
        <taxon>Leotiomycetes</taxon>
        <taxon>Helotiales</taxon>
        <taxon>Sclerotiniaceae</taxon>
        <taxon>Sclerotinia</taxon>
    </lineage>
</organism>
<feature type="chain" id="PRO_5004920667" description="endo-polygalacturonase" evidence="13">
    <location>
        <begin position="20"/>
        <end position="305"/>
    </location>
</feature>
<proteinExistence type="inferred from homology"/>
<evidence type="ECO:0000256" key="9">
    <source>
        <dbReference type="ARBA" id="ARBA00023295"/>
    </source>
</evidence>
<evidence type="ECO:0000256" key="7">
    <source>
        <dbReference type="ARBA" id="ARBA00022801"/>
    </source>
</evidence>
<dbReference type="GO" id="GO:0005576">
    <property type="term" value="C:extracellular region"/>
    <property type="evidence" value="ECO:0007669"/>
    <property type="project" value="UniProtKB-SubCell"/>
</dbReference>
<dbReference type="GO" id="GO:0004650">
    <property type="term" value="F:polygalacturonase activity"/>
    <property type="evidence" value="ECO:0007669"/>
    <property type="project" value="UniProtKB-EC"/>
</dbReference>
<dbReference type="PANTHER" id="PTHR31884">
    <property type="entry name" value="POLYGALACTURONASE"/>
    <property type="match status" value="1"/>
</dbReference>
<dbReference type="HOGENOM" id="CLU_040116_0_0_1"/>
<reference evidence="14 15" key="1">
    <citation type="journal article" date="2014" name="Genome Announc.">
        <title>Draft genome sequence of Sclerotinia borealis, a psychrophilic plant pathogenic fungus.</title>
        <authorList>
            <person name="Mardanov A.V."/>
            <person name="Beletsky A.V."/>
            <person name="Kadnikov V.V."/>
            <person name="Ignatov A.N."/>
            <person name="Ravin N.V."/>
        </authorList>
    </citation>
    <scope>NUCLEOTIDE SEQUENCE [LARGE SCALE GENOMIC DNA]</scope>
    <source>
        <strain evidence="15">F-4157</strain>
    </source>
</reference>
<dbReference type="PANTHER" id="PTHR31884:SF1">
    <property type="entry name" value="POLYGALACTURONASE"/>
    <property type="match status" value="1"/>
</dbReference>
<dbReference type="Gene3D" id="2.160.20.10">
    <property type="entry name" value="Single-stranded right-handed beta-helix, Pectin lyase-like"/>
    <property type="match status" value="2"/>
</dbReference>
<comment type="subcellular location">
    <subcellularLocation>
        <location evidence="1">Secreted</location>
    </subcellularLocation>
</comment>
<evidence type="ECO:0000256" key="13">
    <source>
        <dbReference type="SAM" id="SignalP"/>
    </source>
</evidence>
<comment type="similarity">
    <text evidence="2 12">Belongs to the glycosyl hydrolase 28 family.</text>
</comment>
<evidence type="ECO:0000256" key="3">
    <source>
        <dbReference type="ARBA" id="ARBA00012736"/>
    </source>
</evidence>
<evidence type="ECO:0000256" key="1">
    <source>
        <dbReference type="ARBA" id="ARBA00004613"/>
    </source>
</evidence>
<dbReference type="SUPFAM" id="SSF51126">
    <property type="entry name" value="Pectin lyase-like"/>
    <property type="match status" value="1"/>
</dbReference>
<evidence type="ECO:0000313" key="15">
    <source>
        <dbReference type="Proteomes" id="UP000019487"/>
    </source>
</evidence>
<comment type="catalytic activity">
    <reaction evidence="11">
        <text>(1,4-alpha-D-galacturonosyl)n+m + H2O = (1,4-alpha-D-galacturonosyl)n + (1,4-alpha-D-galacturonosyl)m.</text>
        <dbReference type="EC" id="3.2.1.15"/>
    </reaction>
</comment>
<evidence type="ECO:0000256" key="6">
    <source>
        <dbReference type="ARBA" id="ARBA00022737"/>
    </source>
</evidence>
<dbReference type="InterPro" id="IPR006626">
    <property type="entry name" value="PbH1"/>
</dbReference>
<dbReference type="InterPro" id="IPR011050">
    <property type="entry name" value="Pectin_lyase_fold/virulence"/>
</dbReference>
<evidence type="ECO:0000313" key="14">
    <source>
        <dbReference type="EMBL" id="ESZ97988.1"/>
    </source>
</evidence>
<evidence type="ECO:0000256" key="5">
    <source>
        <dbReference type="ARBA" id="ARBA00022729"/>
    </source>
</evidence>
<keyword evidence="10" id="KW-0961">Cell wall biogenesis/degradation</keyword>
<sequence>MVKLSAYLLLGGLSALVWAAPAPVPTSAPDLAKRATTCTFSDSGGASSASKSKTSCSTIILSALAVPSGTTLDLTGLNEGTTVIFEGITTFGYEEWSGPLVSVSGTDITVTQTTGAYLDGKGASYWDGEGYNGGKTKPKFFYVHELISLTLENIYIYNPPVQVFSVNGATDLTITGVTINAEAGDTGALGANIDGFDIGSSTSITITGANVYNQDCIRIKTISGDTGTVSGITYSGITLSGITDYGIVVNQAYDGTSGSPTNGITISKFILENISGTIESTATNILVECGSGSCTDVNQFSPILM</sequence>
<dbReference type="InterPro" id="IPR012334">
    <property type="entry name" value="Pectin_lyas_fold"/>
</dbReference>
<evidence type="ECO:0000256" key="10">
    <source>
        <dbReference type="ARBA" id="ARBA00023316"/>
    </source>
</evidence>
<dbReference type="EMBL" id="AYSA01000058">
    <property type="protein sequence ID" value="ESZ97988.1"/>
    <property type="molecule type" value="Genomic_DNA"/>
</dbReference>
<dbReference type="InterPro" id="IPR050434">
    <property type="entry name" value="Glycosyl_hydrlase_28"/>
</dbReference>
<dbReference type="GO" id="GO:0071555">
    <property type="term" value="P:cell wall organization"/>
    <property type="evidence" value="ECO:0007669"/>
    <property type="project" value="UniProtKB-KW"/>
</dbReference>
<evidence type="ECO:0000256" key="2">
    <source>
        <dbReference type="ARBA" id="ARBA00008834"/>
    </source>
</evidence>
<accession>W9CPL9</accession>
<keyword evidence="6" id="KW-0677">Repeat</keyword>
<evidence type="ECO:0000256" key="11">
    <source>
        <dbReference type="ARBA" id="ARBA00034074"/>
    </source>
</evidence>
<dbReference type="OrthoDB" id="1546079at2759"/>
<dbReference type="SMART" id="SM00710">
    <property type="entry name" value="PbH1"/>
    <property type="match status" value="5"/>
</dbReference>
<dbReference type="EC" id="3.2.1.15" evidence="3"/>
<keyword evidence="7 12" id="KW-0378">Hydrolase</keyword>
<dbReference type="InterPro" id="IPR000743">
    <property type="entry name" value="Glyco_hydro_28"/>
</dbReference>
<evidence type="ECO:0000256" key="4">
    <source>
        <dbReference type="ARBA" id="ARBA00022525"/>
    </source>
</evidence>
<dbReference type="Proteomes" id="UP000019487">
    <property type="component" value="Unassembled WGS sequence"/>
</dbReference>
<keyword evidence="4" id="KW-0964">Secreted</keyword>
<dbReference type="AlphaFoldDB" id="W9CPL9"/>
<evidence type="ECO:0000256" key="12">
    <source>
        <dbReference type="RuleBase" id="RU361169"/>
    </source>
</evidence>
<dbReference type="STRING" id="1432307.W9CPL9"/>
<comment type="caution">
    <text evidence="14">The sequence shown here is derived from an EMBL/GenBank/DDBJ whole genome shotgun (WGS) entry which is preliminary data.</text>
</comment>